<dbReference type="Proteomes" id="UP000198976">
    <property type="component" value="Chromosome I"/>
</dbReference>
<feature type="region of interest" description="Disordered" evidence="1">
    <location>
        <begin position="23"/>
        <end position="48"/>
    </location>
</feature>
<protein>
    <recommendedName>
        <fullName evidence="4">Hemagglutinin</fullName>
    </recommendedName>
</protein>
<gene>
    <name evidence="2" type="ORF">SAMN04489714_2032</name>
</gene>
<organism evidence="2 3">
    <name type="scientific">Schaalia radingae</name>
    <dbReference type="NCBI Taxonomy" id="131110"/>
    <lineage>
        <taxon>Bacteria</taxon>
        <taxon>Bacillati</taxon>
        <taxon>Actinomycetota</taxon>
        <taxon>Actinomycetes</taxon>
        <taxon>Actinomycetales</taxon>
        <taxon>Actinomycetaceae</taxon>
        <taxon>Schaalia</taxon>
    </lineage>
</organism>
<dbReference type="EMBL" id="LT629792">
    <property type="protein sequence ID" value="SDU07895.1"/>
    <property type="molecule type" value="Genomic_DNA"/>
</dbReference>
<sequence>MLAVAVVIALVVLVTTTLSSRSKKDTFEPPAHSAPPSGPVTPPLDFSGFDPSNIISDEEFFNDRALTQDQIEAFITQWNDGCRPNPDGTPCLSSYREDTADIPADEYCDGFAGQAGDTPASIVSKTALSCGINPEVLLVMLQKEQGLITASGAKLVPSRYASAMGYACPDRQTCDPQYAGFATQVFHAARQFRIYEGAPGMYDVIPGQVNTIRFHPDEACGGSDVMVENQATANLYNYTPYQPNDAALAGHPGDQCSSWGNANFYAYYHAWFTRS</sequence>
<proteinExistence type="predicted"/>
<evidence type="ECO:0000256" key="1">
    <source>
        <dbReference type="SAM" id="MobiDB-lite"/>
    </source>
</evidence>
<accession>A0ABY0VC87</accession>
<evidence type="ECO:0008006" key="4">
    <source>
        <dbReference type="Google" id="ProtNLM"/>
    </source>
</evidence>
<evidence type="ECO:0000313" key="3">
    <source>
        <dbReference type="Proteomes" id="UP000198976"/>
    </source>
</evidence>
<evidence type="ECO:0000313" key="2">
    <source>
        <dbReference type="EMBL" id="SDU07895.1"/>
    </source>
</evidence>
<keyword evidence="3" id="KW-1185">Reference proteome</keyword>
<reference evidence="2 3" key="1">
    <citation type="submission" date="2016-10" db="EMBL/GenBank/DDBJ databases">
        <authorList>
            <person name="Varghese N."/>
            <person name="Submissions S."/>
        </authorList>
    </citation>
    <scope>NUCLEOTIDE SEQUENCE [LARGE SCALE GENOMIC DNA]</scope>
    <source>
        <strain evidence="2 3">DSM 9169</strain>
    </source>
</reference>
<name>A0ABY0VC87_9ACTO</name>
<feature type="compositionally biased region" description="Pro residues" evidence="1">
    <location>
        <begin position="32"/>
        <end position="42"/>
    </location>
</feature>